<dbReference type="GO" id="GO:0003723">
    <property type="term" value="F:RNA binding"/>
    <property type="evidence" value="ECO:0007669"/>
    <property type="project" value="UniProtKB-UniRule"/>
</dbReference>
<evidence type="ECO:0000256" key="1">
    <source>
        <dbReference type="ARBA" id="ARBA00022664"/>
    </source>
</evidence>
<name>A0A8S1TG25_PAROT</name>
<feature type="domain" description="RRM" evidence="6">
    <location>
        <begin position="320"/>
        <end position="412"/>
    </location>
</feature>
<dbReference type="PROSITE" id="PS50102">
    <property type="entry name" value="RRM"/>
    <property type="match status" value="1"/>
</dbReference>
<feature type="compositionally biased region" description="Basic and acidic residues" evidence="5">
    <location>
        <begin position="1"/>
        <end position="11"/>
    </location>
</feature>
<sequence length="470" mass="55090">MESRSSSEDKKEKKRKRSRSQKKDKKKQKSKKSKERKSKERKKSEKKKSNKKSEKKKKKDKEREKEKDKDKEKEKDKDKDKEKEKEKDNNKVDAQKQGEDVETKEQRIARLKQERRKRSRSNSAVKHYQKQILANNPVAKSNALGYDKQDCFWDGFTWVPKTNLHDKVREDKEKVMSLTSRMRRIQICNIPTGLTNRDLYAELSRFMNRNYLNDVGNAKPILYCHLNEKDRTCTLELSSVEESNRMLKLEEIKLLDESCKIFRLGDSLYGQSVNQSQLVQQAHNMAQAQAAAYLALKSLGYARGQREEDEILAQAGIPSRIIKVGNFLNVAMAINLNKNEWNEMREDLIEGFSQYGHIEDDFFVKPYQAGLGAEAGSLFLVYTTIEDAQRTVISMTGITYNQRALKIIFINEQTYIRSYIPLKLKQQPEIEEPQINQENDNYDNEPFEDQEDYLDQMDNRVLENNINKDN</sequence>
<feature type="compositionally biased region" description="Basic and acidic residues" evidence="5">
    <location>
        <begin position="61"/>
        <end position="106"/>
    </location>
</feature>
<evidence type="ECO:0000313" key="8">
    <source>
        <dbReference type="Proteomes" id="UP000683925"/>
    </source>
</evidence>
<evidence type="ECO:0000256" key="3">
    <source>
        <dbReference type="ARBA" id="ARBA00023187"/>
    </source>
</evidence>
<evidence type="ECO:0000313" key="7">
    <source>
        <dbReference type="EMBL" id="CAD8150737.1"/>
    </source>
</evidence>
<dbReference type="AlphaFoldDB" id="A0A8S1TG25"/>
<keyword evidence="8" id="KW-1185">Reference proteome</keyword>
<accession>A0A8S1TG25</accession>
<dbReference type="GO" id="GO:0006397">
    <property type="term" value="P:mRNA processing"/>
    <property type="evidence" value="ECO:0007669"/>
    <property type="project" value="UniProtKB-KW"/>
</dbReference>
<dbReference type="GO" id="GO:0008380">
    <property type="term" value="P:RNA splicing"/>
    <property type="evidence" value="ECO:0007669"/>
    <property type="project" value="UniProtKB-KW"/>
</dbReference>
<evidence type="ECO:0000256" key="5">
    <source>
        <dbReference type="SAM" id="MobiDB-lite"/>
    </source>
</evidence>
<evidence type="ECO:0000256" key="2">
    <source>
        <dbReference type="ARBA" id="ARBA00022884"/>
    </source>
</evidence>
<dbReference type="PANTHER" id="PTHR23139">
    <property type="entry name" value="RNA-BINDING PROTEIN"/>
    <property type="match status" value="1"/>
</dbReference>
<organism evidence="7 8">
    <name type="scientific">Paramecium octaurelia</name>
    <dbReference type="NCBI Taxonomy" id="43137"/>
    <lineage>
        <taxon>Eukaryota</taxon>
        <taxon>Sar</taxon>
        <taxon>Alveolata</taxon>
        <taxon>Ciliophora</taxon>
        <taxon>Intramacronucleata</taxon>
        <taxon>Oligohymenophorea</taxon>
        <taxon>Peniculida</taxon>
        <taxon>Parameciidae</taxon>
        <taxon>Paramecium</taxon>
    </lineage>
</organism>
<proteinExistence type="predicted"/>
<protein>
    <recommendedName>
        <fullName evidence="6">RRM domain-containing protein</fullName>
    </recommendedName>
</protein>
<feature type="compositionally biased region" description="Basic residues" evidence="5">
    <location>
        <begin position="12"/>
        <end position="60"/>
    </location>
</feature>
<feature type="region of interest" description="Disordered" evidence="5">
    <location>
        <begin position="1"/>
        <end position="106"/>
    </location>
</feature>
<keyword evidence="3" id="KW-0508">mRNA splicing</keyword>
<evidence type="ECO:0000256" key="4">
    <source>
        <dbReference type="PROSITE-ProRule" id="PRU00176"/>
    </source>
</evidence>
<evidence type="ECO:0000259" key="6">
    <source>
        <dbReference type="PROSITE" id="PS50102"/>
    </source>
</evidence>
<reference evidence="7" key="1">
    <citation type="submission" date="2021-01" db="EMBL/GenBank/DDBJ databases">
        <authorList>
            <consortium name="Genoscope - CEA"/>
            <person name="William W."/>
        </authorList>
    </citation>
    <scope>NUCLEOTIDE SEQUENCE</scope>
</reference>
<dbReference type="EMBL" id="CAJJDP010000024">
    <property type="protein sequence ID" value="CAD8150737.1"/>
    <property type="molecule type" value="Genomic_DNA"/>
</dbReference>
<dbReference type="InterPro" id="IPR000504">
    <property type="entry name" value="RRM_dom"/>
</dbReference>
<dbReference type="Proteomes" id="UP000683925">
    <property type="component" value="Unassembled WGS sequence"/>
</dbReference>
<dbReference type="OrthoDB" id="308327at2759"/>
<comment type="caution">
    <text evidence="7">The sequence shown here is derived from an EMBL/GenBank/DDBJ whole genome shotgun (WGS) entry which is preliminary data.</text>
</comment>
<dbReference type="OMA" id="FLRIMQI"/>
<keyword evidence="2 4" id="KW-0694">RNA-binding</keyword>
<keyword evidence="1" id="KW-0507">mRNA processing</keyword>
<gene>
    <name evidence="7" type="ORF">POCTA_138.1.T0240098</name>
</gene>